<feature type="transmembrane region" description="Helical" evidence="6">
    <location>
        <begin position="153"/>
        <end position="179"/>
    </location>
</feature>
<keyword evidence="3 6" id="KW-0812">Transmembrane</keyword>
<feature type="transmembrane region" description="Helical" evidence="6">
    <location>
        <begin position="122"/>
        <end position="141"/>
    </location>
</feature>
<keyword evidence="5 6" id="KW-0472">Membrane</keyword>
<evidence type="ECO:0000256" key="4">
    <source>
        <dbReference type="ARBA" id="ARBA00022989"/>
    </source>
</evidence>
<accession>A0A381UA02</accession>
<evidence type="ECO:0008006" key="8">
    <source>
        <dbReference type="Google" id="ProtNLM"/>
    </source>
</evidence>
<sequence length="350" mass="38342">MFKNRGFVFGLLISVTFIGLFYFTVDLGEMKTALIQADYRFLAPGIGLYFVSVGFRAIRWQYILAPLRRISVLQLYPVVVVGYMANNLLPMRLGEVVRAYYLAKKTPINTSSALATIGLERIYDGLVLVLFAVTSLLVLTVSNITEGVGAVTVWTLSVMAIVSASIFLGMIVLFTLIAVRPSLSIIVYKLIDYFPWQVRQKIKDFVGQFIDGLQRLKSPKNQLKLLLLSLPVWIFEGGMYLVLAYSFDIPGRFDPHILIIPVILMVTAASNLITAVPASPGAVGPFEFFAKESLLLVGIQSGIAGAYAISLHVALLLPVTFVGLCILWIGPGSFSNLTKGANDQMSSRSG</sequence>
<gene>
    <name evidence="7" type="ORF">METZ01_LOCUS77041</name>
</gene>
<feature type="transmembrane region" description="Helical" evidence="6">
    <location>
        <begin position="6"/>
        <end position="25"/>
    </location>
</feature>
<reference evidence="7" key="1">
    <citation type="submission" date="2018-05" db="EMBL/GenBank/DDBJ databases">
        <authorList>
            <person name="Lanie J.A."/>
            <person name="Ng W.-L."/>
            <person name="Kazmierczak K.M."/>
            <person name="Andrzejewski T.M."/>
            <person name="Davidsen T.M."/>
            <person name="Wayne K.J."/>
            <person name="Tettelin H."/>
            <person name="Glass J.I."/>
            <person name="Rusch D."/>
            <person name="Podicherti R."/>
            <person name="Tsui H.-C.T."/>
            <person name="Winkler M.E."/>
        </authorList>
    </citation>
    <scope>NUCLEOTIDE SEQUENCE</scope>
</reference>
<evidence type="ECO:0000256" key="6">
    <source>
        <dbReference type="SAM" id="Phobius"/>
    </source>
</evidence>
<evidence type="ECO:0000256" key="5">
    <source>
        <dbReference type="ARBA" id="ARBA00023136"/>
    </source>
</evidence>
<evidence type="ECO:0000256" key="2">
    <source>
        <dbReference type="ARBA" id="ARBA00022475"/>
    </source>
</evidence>
<dbReference type="EMBL" id="UINC01005889">
    <property type="protein sequence ID" value="SVA24187.1"/>
    <property type="molecule type" value="Genomic_DNA"/>
</dbReference>
<proteinExistence type="predicted"/>
<dbReference type="GO" id="GO:0005886">
    <property type="term" value="C:plasma membrane"/>
    <property type="evidence" value="ECO:0007669"/>
    <property type="project" value="UniProtKB-SubCell"/>
</dbReference>
<keyword evidence="4 6" id="KW-1133">Transmembrane helix</keyword>
<comment type="subcellular location">
    <subcellularLocation>
        <location evidence="1">Cell membrane</location>
        <topology evidence="1">Multi-pass membrane protein</topology>
    </subcellularLocation>
</comment>
<dbReference type="InterPro" id="IPR022791">
    <property type="entry name" value="L-PG_synthase/AglD"/>
</dbReference>
<feature type="transmembrane region" description="Helical" evidence="6">
    <location>
        <begin position="37"/>
        <end position="58"/>
    </location>
</feature>
<feature type="transmembrane region" description="Helical" evidence="6">
    <location>
        <begin position="225"/>
        <end position="245"/>
    </location>
</feature>
<protein>
    <recommendedName>
        <fullName evidence="8">Flippase-like domain-containing protein</fullName>
    </recommendedName>
</protein>
<keyword evidence="2" id="KW-1003">Cell membrane</keyword>
<evidence type="ECO:0000313" key="7">
    <source>
        <dbReference type="EMBL" id="SVA24187.1"/>
    </source>
</evidence>
<dbReference type="AlphaFoldDB" id="A0A381UA02"/>
<dbReference type="PANTHER" id="PTHR39087:SF2">
    <property type="entry name" value="UPF0104 MEMBRANE PROTEIN MJ1595"/>
    <property type="match status" value="1"/>
</dbReference>
<evidence type="ECO:0000256" key="1">
    <source>
        <dbReference type="ARBA" id="ARBA00004651"/>
    </source>
</evidence>
<organism evidence="7">
    <name type="scientific">marine metagenome</name>
    <dbReference type="NCBI Taxonomy" id="408172"/>
    <lineage>
        <taxon>unclassified sequences</taxon>
        <taxon>metagenomes</taxon>
        <taxon>ecological metagenomes</taxon>
    </lineage>
</organism>
<evidence type="ECO:0000256" key="3">
    <source>
        <dbReference type="ARBA" id="ARBA00022692"/>
    </source>
</evidence>
<feature type="transmembrane region" description="Helical" evidence="6">
    <location>
        <begin position="257"/>
        <end position="276"/>
    </location>
</feature>
<dbReference type="Pfam" id="PF03706">
    <property type="entry name" value="LPG_synthase_TM"/>
    <property type="match status" value="1"/>
</dbReference>
<dbReference type="NCBIfam" id="TIGR00374">
    <property type="entry name" value="flippase-like domain"/>
    <property type="match status" value="1"/>
</dbReference>
<name>A0A381UA02_9ZZZZ</name>
<dbReference type="PANTHER" id="PTHR39087">
    <property type="entry name" value="UPF0104 MEMBRANE PROTEIN MJ1595"/>
    <property type="match status" value="1"/>
</dbReference>
<feature type="transmembrane region" description="Helical" evidence="6">
    <location>
        <begin position="315"/>
        <end position="338"/>
    </location>
</feature>